<protein>
    <recommendedName>
        <fullName evidence="3">HNH endonuclease</fullName>
    </recommendedName>
</protein>
<evidence type="ECO:0000313" key="2">
    <source>
        <dbReference type="Proteomes" id="UP000199468"/>
    </source>
</evidence>
<comment type="caution">
    <text evidence="1">The sequence shown here is derived from an EMBL/GenBank/DDBJ whole genome shotgun (WGS) entry which is preliminary data.</text>
</comment>
<organism evidence="1 2">
    <name type="scientific">Bosea robiniae</name>
    <dbReference type="NCBI Taxonomy" id="1036780"/>
    <lineage>
        <taxon>Bacteria</taxon>
        <taxon>Pseudomonadati</taxon>
        <taxon>Pseudomonadota</taxon>
        <taxon>Alphaproteobacteria</taxon>
        <taxon>Hyphomicrobiales</taxon>
        <taxon>Boseaceae</taxon>
        <taxon>Bosea</taxon>
    </lineage>
</organism>
<reference evidence="1 2" key="1">
    <citation type="submission" date="2016-10" db="EMBL/GenBank/DDBJ databases">
        <authorList>
            <person name="Varghese N."/>
            <person name="Submissions S."/>
        </authorList>
    </citation>
    <scope>NUCLEOTIDE SEQUENCE [LARGE SCALE GENOMIC DNA]</scope>
    <source>
        <strain evidence="1 2">DSM 26672</strain>
    </source>
</reference>
<evidence type="ECO:0000313" key="1">
    <source>
        <dbReference type="EMBL" id="SDH07515.1"/>
    </source>
</evidence>
<keyword evidence="2" id="KW-1185">Reference proteome</keyword>
<evidence type="ECO:0008006" key="3">
    <source>
        <dbReference type="Google" id="ProtNLM"/>
    </source>
</evidence>
<sequence>MTKTRDDFSARTKNDLALRASYVCSLCKCPTVGPSDEGASAVTMIGVAAHFCAAAPGSGARRYDPMMTPEQRSHIDNGIWLCASCGVLIDRDEKRYTVDALRKIKRKHESSRRIGASGSDAEGDLIAIGQEIVAVGSVVRSGPDSTRVRVSHFVSGSARDLWSLNRDFERWLPERRYVLFNELGFGGLLADPAVAIASIAGGELDNVGGERRIVSATLRNLALRRSMLPQNPARQPLRHVELLDDVADAATATGGAQ</sequence>
<proteinExistence type="predicted"/>
<dbReference type="EMBL" id="FNBZ01000006">
    <property type="protein sequence ID" value="SDH07515.1"/>
    <property type="molecule type" value="Genomic_DNA"/>
</dbReference>
<dbReference type="Proteomes" id="UP000199468">
    <property type="component" value="Unassembled WGS sequence"/>
</dbReference>
<accession>A0ABY0P3I1</accession>
<gene>
    <name evidence="1" type="ORF">SAMN05421844_106398</name>
</gene>
<name>A0ABY0P3I1_9HYPH</name>